<dbReference type="InterPro" id="IPR036047">
    <property type="entry name" value="F-box-like_dom_sf"/>
</dbReference>
<protein>
    <recommendedName>
        <fullName evidence="1">F-box domain-containing protein</fullName>
    </recommendedName>
</protein>
<accession>A0A9Q0KUT1</accession>
<organism evidence="2 3">
    <name type="scientific">Protea cynaroides</name>
    <dbReference type="NCBI Taxonomy" id="273540"/>
    <lineage>
        <taxon>Eukaryota</taxon>
        <taxon>Viridiplantae</taxon>
        <taxon>Streptophyta</taxon>
        <taxon>Embryophyta</taxon>
        <taxon>Tracheophyta</taxon>
        <taxon>Spermatophyta</taxon>
        <taxon>Magnoliopsida</taxon>
        <taxon>Proteales</taxon>
        <taxon>Proteaceae</taxon>
        <taxon>Protea</taxon>
    </lineage>
</organism>
<dbReference type="OrthoDB" id="45365at2759"/>
<gene>
    <name evidence="2" type="ORF">NE237_002202</name>
</gene>
<dbReference type="SUPFAM" id="SSF81383">
    <property type="entry name" value="F-box domain"/>
    <property type="match status" value="1"/>
</dbReference>
<feature type="domain" description="F-box" evidence="1">
    <location>
        <begin position="10"/>
        <end position="41"/>
    </location>
</feature>
<dbReference type="AlphaFoldDB" id="A0A9Q0KUT1"/>
<sequence>MQAARLETHVECLSRVSLCSLPSASRVCHRWSQLLDSSDFYDLRHSHGHLYRTLFTGAFIDFGIYVASHRMDTDREWKTILFPTVKAVAHATLDGSFSQVRLMAIEWRVYILDQNAMIRYDAWRGTVCRDHRLYSGEEVCYWFRLCWPRIL</sequence>
<evidence type="ECO:0000313" key="2">
    <source>
        <dbReference type="EMBL" id="KAJ4977096.1"/>
    </source>
</evidence>
<evidence type="ECO:0000313" key="3">
    <source>
        <dbReference type="Proteomes" id="UP001141806"/>
    </source>
</evidence>
<comment type="caution">
    <text evidence="2">The sequence shown here is derived from an EMBL/GenBank/DDBJ whole genome shotgun (WGS) entry which is preliminary data.</text>
</comment>
<dbReference type="InterPro" id="IPR001810">
    <property type="entry name" value="F-box_dom"/>
</dbReference>
<dbReference type="Pfam" id="PF00646">
    <property type="entry name" value="F-box"/>
    <property type="match status" value="1"/>
</dbReference>
<dbReference type="Proteomes" id="UP001141806">
    <property type="component" value="Unassembled WGS sequence"/>
</dbReference>
<name>A0A9Q0KUT1_9MAGN</name>
<evidence type="ECO:0000259" key="1">
    <source>
        <dbReference type="Pfam" id="PF00646"/>
    </source>
</evidence>
<proteinExistence type="predicted"/>
<dbReference type="EMBL" id="JAMYWD010000003">
    <property type="protein sequence ID" value="KAJ4977096.1"/>
    <property type="molecule type" value="Genomic_DNA"/>
</dbReference>
<keyword evidence="3" id="KW-1185">Reference proteome</keyword>
<reference evidence="2" key="1">
    <citation type="journal article" date="2023" name="Plant J.">
        <title>The genome of the king protea, Protea cynaroides.</title>
        <authorList>
            <person name="Chang J."/>
            <person name="Duong T.A."/>
            <person name="Schoeman C."/>
            <person name="Ma X."/>
            <person name="Roodt D."/>
            <person name="Barker N."/>
            <person name="Li Z."/>
            <person name="Van de Peer Y."/>
            <person name="Mizrachi E."/>
        </authorList>
    </citation>
    <scope>NUCLEOTIDE SEQUENCE</scope>
    <source>
        <tissue evidence="2">Young leaves</tissue>
    </source>
</reference>